<dbReference type="Proteomes" id="UP000051927">
    <property type="component" value="Unassembled WGS sequence"/>
</dbReference>
<evidence type="ECO:0000256" key="8">
    <source>
        <dbReference type="ARBA" id="ARBA00039401"/>
    </source>
</evidence>
<evidence type="ECO:0000313" key="12">
    <source>
        <dbReference type="Proteomes" id="UP000051927"/>
    </source>
</evidence>
<keyword evidence="9" id="KW-1133">Transmembrane helix</keyword>
<name>A0ABR5Q2T8_9ACTN</name>
<evidence type="ECO:0000256" key="4">
    <source>
        <dbReference type="ARBA" id="ARBA00022553"/>
    </source>
</evidence>
<evidence type="ECO:0000256" key="3">
    <source>
        <dbReference type="ARBA" id="ARBA00012438"/>
    </source>
</evidence>
<dbReference type="RefSeq" id="WP_003149628.1">
    <property type="nucleotide sequence ID" value="NZ_JQCP01000002.1"/>
</dbReference>
<organism evidence="11 12">
    <name type="scientific">Lancefieldella rimae</name>
    <dbReference type="NCBI Taxonomy" id="1383"/>
    <lineage>
        <taxon>Bacteria</taxon>
        <taxon>Bacillati</taxon>
        <taxon>Actinomycetota</taxon>
        <taxon>Coriobacteriia</taxon>
        <taxon>Coriobacteriales</taxon>
        <taxon>Atopobiaceae</taxon>
        <taxon>Lancefieldella</taxon>
    </lineage>
</organism>
<dbReference type="InterPro" id="IPR003594">
    <property type="entry name" value="HATPase_dom"/>
</dbReference>
<feature type="transmembrane region" description="Helical" evidence="9">
    <location>
        <begin position="22"/>
        <end position="44"/>
    </location>
</feature>
<evidence type="ECO:0000256" key="6">
    <source>
        <dbReference type="ARBA" id="ARBA00022777"/>
    </source>
</evidence>
<dbReference type="SUPFAM" id="SSF55874">
    <property type="entry name" value="ATPase domain of HSP90 chaperone/DNA topoisomerase II/histidine kinase"/>
    <property type="match status" value="1"/>
</dbReference>
<dbReference type="PROSITE" id="PS50109">
    <property type="entry name" value="HIS_KIN"/>
    <property type="match status" value="1"/>
</dbReference>
<comment type="catalytic activity">
    <reaction evidence="1">
        <text>ATP + protein L-histidine = ADP + protein N-phospho-L-histidine.</text>
        <dbReference type="EC" id="2.7.13.3"/>
    </reaction>
</comment>
<keyword evidence="7" id="KW-0902">Two-component regulatory system</keyword>
<protein>
    <recommendedName>
        <fullName evidence="8">Sensor-like histidine kinase SenX3</fullName>
        <ecNumber evidence="3">2.7.13.3</ecNumber>
    </recommendedName>
</protein>
<feature type="domain" description="Histidine kinase" evidence="10">
    <location>
        <begin position="218"/>
        <end position="439"/>
    </location>
</feature>
<dbReference type="CDD" id="cd00075">
    <property type="entry name" value="HATPase"/>
    <property type="match status" value="1"/>
</dbReference>
<comment type="subcellular location">
    <subcellularLocation>
        <location evidence="2">Cell membrane</location>
    </subcellularLocation>
</comment>
<reference evidence="11 12" key="1">
    <citation type="journal article" date="2015" name="Genome Announc.">
        <title>Expanding the biotechnology potential of lactobacilli through comparative genomics of 213 strains and associated genera.</title>
        <authorList>
            <person name="Sun Z."/>
            <person name="Harris H.M."/>
            <person name="McCann A."/>
            <person name="Guo C."/>
            <person name="Argimon S."/>
            <person name="Zhang W."/>
            <person name="Yang X."/>
            <person name="Jeffery I.B."/>
            <person name="Cooney J.C."/>
            <person name="Kagawa T.F."/>
            <person name="Liu W."/>
            <person name="Song Y."/>
            <person name="Salvetti E."/>
            <person name="Wrobel A."/>
            <person name="Rasinkangas P."/>
            <person name="Parkhill J."/>
            <person name="Rea M.C."/>
            <person name="O'Sullivan O."/>
            <person name="Ritari J."/>
            <person name="Douillard F.P."/>
            <person name="Paul Ross R."/>
            <person name="Yang R."/>
            <person name="Briner A.E."/>
            <person name="Felis G.E."/>
            <person name="de Vos W.M."/>
            <person name="Barrangou R."/>
            <person name="Klaenhammer T.R."/>
            <person name="Caufield P.W."/>
            <person name="Cui Y."/>
            <person name="Zhang H."/>
            <person name="O'Toole P.W."/>
        </authorList>
    </citation>
    <scope>NUCLEOTIDE SEQUENCE [LARGE SCALE GENOMIC DNA]</scope>
    <source>
        <strain evidence="11 12">DSM 7090</strain>
    </source>
</reference>
<accession>A0ABR5Q2T8</accession>
<evidence type="ECO:0000256" key="1">
    <source>
        <dbReference type="ARBA" id="ARBA00000085"/>
    </source>
</evidence>
<keyword evidence="5" id="KW-0808">Transferase</keyword>
<dbReference type="CDD" id="cd00082">
    <property type="entry name" value="HisKA"/>
    <property type="match status" value="1"/>
</dbReference>
<dbReference type="Gene3D" id="3.30.565.10">
    <property type="entry name" value="Histidine kinase-like ATPase, C-terminal domain"/>
    <property type="match status" value="1"/>
</dbReference>
<proteinExistence type="predicted"/>
<dbReference type="Pfam" id="PF02518">
    <property type="entry name" value="HATPase_c"/>
    <property type="match status" value="1"/>
</dbReference>
<dbReference type="InterPro" id="IPR004358">
    <property type="entry name" value="Sig_transdc_His_kin-like_C"/>
</dbReference>
<keyword evidence="9" id="KW-0812">Transmembrane</keyword>
<evidence type="ECO:0000259" key="10">
    <source>
        <dbReference type="PROSITE" id="PS50109"/>
    </source>
</evidence>
<evidence type="ECO:0000256" key="5">
    <source>
        <dbReference type="ARBA" id="ARBA00022679"/>
    </source>
</evidence>
<dbReference type="GeneID" id="84904730"/>
<comment type="caution">
    <text evidence="11">The sequence shown here is derived from an EMBL/GenBank/DDBJ whole genome shotgun (WGS) entry which is preliminary data.</text>
</comment>
<dbReference type="InterPro" id="IPR050351">
    <property type="entry name" value="BphY/WalK/GraS-like"/>
</dbReference>
<dbReference type="SMART" id="SM00387">
    <property type="entry name" value="HATPase_c"/>
    <property type="match status" value="1"/>
</dbReference>
<keyword evidence="4" id="KW-0597">Phosphoprotein</keyword>
<dbReference type="Gene3D" id="1.10.287.130">
    <property type="match status" value="1"/>
</dbReference>
<dbReference type="InterPro" id="IPR003661">
    <property type="entry name" value="HisK_dim/P_dom"/>
</dbReference>
<dbReference type="GO" id="GO:0016301">
    <property type="term" value="F:kinase activity"/>
    <property type="evidence" value="ECO:0007669"/>
    <property type="project" value="UniProtKB-KW"/>
</dbReference>
<dbReference type="InterPro" id="IPR005467">
    <property type="entry name" value="His_kinase_dom"/>
</dbReference>
<dbReference type="EC" id="2.7.13.3" evidence="3"/>
<dbReference type="Pfam" id="PF00512">
    <property type="entry name" value="HisKA"/>
    <property type="match status" value="1"/>
</dbReference>
<evidence type="ECO:0000256" key="2">
    <source>
        <dbReference type="ARBA" id="ARBA00004236"/>
    </source>
</evidence>
<evidence type="ECO:0000256" key="9">
    <source>
        <dbReference type="SAM" id="Phobius"/>
    </source>
</evidence>
<dbReference type="PROSITE" id="PS51257">
    <property type="entry name" value="PROKAR_LIPOPROTEIN"/>
    <property type="match status" value="1"/>
</dbReference>
<evidence type="ECO:0000313" key="11">
    <source>
        <dbReference type="EMBL" id="KRO02503.1"/>
    </source>
</evidence>
<dbReference type="PANTHER" id="PTHR45453">
    <property type="entry name" value="PHOSPHATE REGULON SENSOR PROTEIN PHOR"/>
    <property type="match status" value="1"/>
</dbReference>
<dbReference type="InterPro" id="IPR036890">
    <property type="entry name" value="HATPase_C_sf"/>
</dbReference>
<evidence type="ECO:0000256" key="7">
    <source>
        <dbReference type="ARBA" id="ARBA00023012"/>
    </source>
</evidence>
<feature type="transmembrane region" description="Helical" evidence="9">
    <location>
        <begin position="100"/>
        <end position="121"/>
    </location>
</feature>
<dbReference type="SUPFAM" id="SSF47384">
    <property type="entry name" value="Homodimeric domain of signal transducing histidine kinase"/>
    <property type="match status" value="1"/>
</dbReference>
<dbReference type="InterPro" id="IPR036097">
    <property type="entry name" value="HisK_dim/P_sf"/>
</dbReference>
<dbReference type="EMBL" id="JQCP01000002">
    <property type="protein sequence ID" value="KRO02503.1"/>
    <property type="molecule type" value="Genomic_DNA"/>
</dbReference>
<keyword evidence="12" id="KW-1185">Reference proteome</keyword>
<keyword evidence="6 11" id="KW-0418">Kinase</keyword>
<gene>
    <name evidence="11" type="ORF">IV60_GL000950</name>
</gene>
<dbReference type="SMART" id="SM00388">
    <property type="entry name" value="HisKA"/>
    <property type="match status" value="1"/>
</dbReference>
<dbReference type="PANTHER" id="PTHR45453:SF1">
    <property type="entry name" value="PHOSPHATE REGULON SENSOR PROTEIN PHOR"/>
    <property type="match status" value="1"/>
</dbReference>
<sequence length="441" mass="49251">MKTHPESSTARSISWGFWWRKLLNYLSFNIFLAACVVAILIHGYNQTFPAGTFLYGFFPAPPVEIALDGAQTGWFLSSLHYVVRTSYHDTLSFALGSDFIALWPLYIAVLVWELIDLLHFFSDTRRVRRALLPLNTLALKAEQLSSSDPLAHAAAPGTSGTLSQSKINSLEQAIDHASVDSPYIQTGDEDLASIEVALNKLLRQMQEAKLQQMRFVNDASHELRTPIAVIRGYADMLDRWGKTDEAVLDESIAALKSESEHMHELVEQLLFLARGDAGRNTLTTTHVNFARLAYEVWEESEMIDPDHRYVLGFDATAVNETHYQVVGDVALLKQCLRIIVHNAARYSPSQTSITFGVSYDERYVRVSIQDEGIGISDAAASHIFERFWRADNARAENNDGSGLGLSIAKWIVDSHDGSIDVLSREGVGTRFTVTISRDEQP</sequence>
<keyword evidence="9" id="KW-0472">Membrane</keyword>
<dbReference type="PRINTS" id="PR00344">
    <property type="entry name" value="BCTRLSENSOR"/>
</dbReference>